<gene>
    <name evidence="1" type="ORF">C1H87_09825</name>
</gene>
<protein>
    <submittedName>
        <fullName evidence="1">Transcriptional regulator</fullName>
    </submittedName>
</protein>
<dbReference type="InterPro" id="IPR036388">
    <property type="entry name" value="WH-like_DNA-bd_sf"/>
</dbReference>
<dbReference type="EMBL" id="CP025791">
    <property type="protein sequence ID" value="AUP78981.1"/>
    <property type="molecule type" value="Genomic_DNA"/>
</dbReference>
<name>A0A2K9PPI4_9FLAO</name>
<dbReference type="InterPro" id="IPR030489">
    <property type="entry name" value="TR_Rrf2-type_CS"/>
</dbReference>
<evidence type="ECO:0000313" key="1">
    <source>
        <dbReference type="EMBL" id="AUP78981.1"/>
    </source>
</evidence>
<organism evidence="1 2">
    <name type="scientific">Flavivirga eckloniae</name>
    <dbReference type="NCBI Taxonomy" id="1803846"/>
    <lineage>
        <taxon>Bacteria</taxon>
        <taxon>Pseudomonadati</taxon>
        <taxon>Bacteroidota</taxon>
        <taxon>Flavobacteriia</taxon>
        <taxon>Flavobacteriales</taxon>
        <taxon>Flavobacteriaceae</taxon>
        <taxon>Flavivirga</taxon>
    </lineage>
</organism>
<dbReference type="GO" id="GO:0003700">
    <property type="term" value="F:DNA-binding transcription factor activity"/>
    <property type="evidence" value="ECO:0007669"/>
    <property type="project" value="TreeGrafter"/>
</dbReference>
<accession>A0A2K9PPI4</accession>
<dbReference type="NCBIfam" id="TIGR00738">
    <property type="entry name" value="rrf2_super"/>
    <property type="match status" value="1"/>
</dbReference>
<keyword evidence="2" id="KW-1185">Reference proteome</keyword>
<dbReference type="Proteomes" id="UP000235826">
    <property type="component" value="Chromosome"/>
</dbReference>
<dbReference type="Pfam" id="PF02082">
    <property type="entry name" value="Rrf2"/>
    <property type="match status" value="1"/>
</dbReference>
<dbReference type="RefSeq" id="WP_102755636.1">
    <property type="nucleotide sequence ID" value="NZ_CP025791.1"/>
</dbReference>
<proteinExistence type="predicted"/>
<reference evidence="1 2" key="1">
    <citation type="submission" date="2018-01" db="EMBL/GenBank/DDBJ databases">
        <title>Complete genome sequence of Flavivirga eckloniae ECD14 isolated from seaweed Ecklonia cava.</title>
        <authorList>
            <person name="Lee J.H."/>
            <person name="Baik K.S."/>
            <person name="Seong C.N."/>
        </authorList>
    </citation>
    <scope>NUCLEOTIDE SEQUENCE [LARGE SCALE GENOMIC DNA]</scope>
    <source>
        <strain evidence="1 2">ECD14</strain>
    </source>
</reference>
<dbReference type="PROSITE" id="PS01332">
    <property type="entry name" value="HTH_RRF2_1"/>
    <property type="match status" value="1"/>
</dbReference>
<evidence type="ECO:0000313" key="2">
    <source>
        <dbReference type="Proteomes" id="UP000235826"/>
    </source>
</evidence>
<dbReference type="InterPro" id="IPR000944">
    <property type="entry name" value="Tscrpt_reg_Rrf2"/>
</dbReference>
<dbReference type="OrthoDB" id="9808360at2"/>
<dbReference type="PANTHER" id="PTHR33221">
    <property type="entry name" value="WINGED HELIX-TURN-HELIX TRANSCRIPTIONAL REGULATOR, RRF2 FAMILY"/>
    <property type="match status" value="1"/>
</dbReference>
<sequence>MLSNSSKYAIKAVLFIALNASEENKVMAKDISQPINVPQAYIAKLLQELVKKGIVSSVRGPKGGFYLDEINMNHSIMSIVSVIDGEKKLNSCMMSLEKCNEEKPCPLHSILVTSRSQILNSLKNKTIRALVEEVKLGKAFLPL</sequence>
<dbReference type="GO" id="GO:0005829">
    <property type="term" value="C:cytosol"/>
    <property type="evidence" value="ECO:0007669"/>
    <property type="project" value="TreeGrafter"/>
</dbReference>
<dbReference type="SUPFAM" id="SSF46785">
    <property type="entry name" value="Winged helix' DNA-binding domain"/>
    <property type="match status" value="1"/>
</dbReference>
<dbReference type="PANTHER" id="PTHR33221:SF13">
    <property type="entry name" value="TRANSCRIPTIONAL REGULATOR-RELATED"/>
    <property type="match status" value="1"/>
</dbReference>
<dbReference type="PROSITE" id="PS51197">
    <property type="entry name" value="HTH_RRF2_2"/>
    <property type="match status" value="1"/>
</dbReference>
<dbReference type="InterPro" id="IPR036390">
    <property type="entry name" value="WH_DNA-bd_sf"/>
</dbReference>
<dbReference type="KEGG" id="fek:C1H87_09825"/>
<dbReference type="AlphaFoldDB" id="A0A2K9PPI4"/>
<dbReference type="Gene3D" id="1.10.10.10">
    <property type="entry name" value="Winged helix-like DNA-binding domain superfamily/Winged helix DNA-binding domain"/>
    <property type="match status" value="1"/>
</dbReference>